<feature type="transmembrane region" description="Helical" evidence="4">
    <location>
        <begin position="389"/>
        <end position="411"/>
    </location>
</feature>
<protein>
    <submittedName>
        <fullName evidence="6">Phage tail tape measure protein</fullName>
    </submittedName>
</protein>
<dbReference type="PANTHER" id="PTHR37813">
    <property type="entry name" value="FELS-2 PROPHAGE PROTEIN"/>
    <property type="match status" value="1"/>
</dbReference>
<dbReference type="AlphaFoldDB" id="A0A242WCD9"/>
<dbReference type="PANTHER" id="PTHR37813:SF1">
    <property type="entry name" value="FELS-2 PROPHAGE PROTEIN"/>
    <property type="match status" value="1"/>
</dbReference>
<dbReference type="NCBIfam" id="TIGR01760">
    <property type="entry name" value="tape_meas_TP901"/>
    <property type="match status" value="1"/>
</dbReference>
<dbReference type="EMBL" id="NFCF01000056">
    <property type="protein sequence ID" value="OTW51905.1"/>
    <property type="molecule type" value="Genomic_DNA"/>
</dbReference>
<evidence type="ECO:0000256" key="1">
    <source>
        <dbReference type="ARBA" id="ARBA00022612"/>
    </source>
</evidence>
<keyword evidence="4" id="KW-1133">Transmembrane helix</keyword>
<organism evidence="6 7">
    <name type="scientific">Bacillus thuringiensis serovar mexicanensis</name>
    <dbReference type="NCBI Taxonomy" id="180868"/>
    <lineage>
        <taxon>Bacteria</taxon>
        <taxon>Bacillati</taxon>
        <taxon>Bacillota</taxon>
        <taxon>Bacilli</taxon>
        <taxon>Bacillales</taxon>
        <taxon>Bacillaceae</taxon>
        <taxon>Bacillus</taxon>
        <taxon>Bacillus cereus group</taxon>
    </lineage>
</organism>
<evidence type="ECO:0000256" key="3">
    <source>
        <dbReference type="SAM" id="MobiDB-lite"/>
    </source>
</evidence>
<feature type="coiled-coil region" evidence="2">
    <location>
        <begin position="618"/>
        <end position="645"/>
    </location>
</feature>
<keyword evidence="2" id="KW-0175">Coiled coil</keyword>
<dbReference type="Proteomes" id="UP000195152">
    <property type="component" value="Unassembled WGS sequence"/>
</dbReference>
<dbReference type="InterPro" id="IPR010090">
    <property type="entry name" value="Phage_tape_meas"/>
</dbReference>
<accession>A0A242WCD9</accession>
<feature type="region of interest" description="Disordered" evidence="3">
    <location>
        <begin position="771"/>
        <end position="868"/>
    </location>
</feature>
<feature type="coiled-coil region" evidence="2">
    <location>
        <begin position="679"/>
        <end position="741"/>
    </location>
</feature>
<gene>
    <name evidence="6" type="ORF">BK699_06165</name>
</gene>
<evidence type="ECO:0000256" key="2">
    <source>
        <dbReference type="SAM" id="Coils"/>
    </source>
</evidence>
<feature type="region of interest" description="Disordered" evidence="3">
    <location>
        <begin position="1010"/>
        <end position="1035"/>
    </location>
</feature>
<keyword evidence="1" id="KW-1188">Viral release from host cell</keyword>
<evidence type="ECO:0000256" key="4">
    <source>
        <dbReference type="SAM" id="Phobius"/>
    </source>
</evidence>
<keyword evidence="4" id="KW-0812">Transmembrane</keyword>
<evidence type="ECO:0000259" key="5">
    <source>
        <dbReference type="Pfam" id="PF10145"/>
    </source>
</evidence>
<keyword evidence="4" id="KW-0472">Membrane</keyword>
<sequence>MKGMRNMSASAGEVRARLVLDNAQFRAGVQQSRADMQGLDRGSQSTSKGMSALGKASAIAGVAMVGAIGASIKSAMHFEQSMAKVKAISGATDNEFAQLNDTAKHLGATTQFSASQAAEGLSFLSMAGFKAQDSIDALPSVLNLAAVGGIELGKSADIASNIMTGFGLSAKNTDKAVDVLAKTMTTANTDLDMLGMAMKYVAPVAKSLGWGIEDSATAIAKMSDAGIQGSQAGTSLRAALLSLANPTGQTEKAMKKLGISVTDANGQFKPLPELIGHISGKMEGMTDAQRTVTAAQLVGTEASAGFLALLDQGQGSLQKYKNELELSGGTAERVARIQQETLQGAFTQLQSATEGVAIAIGEAMLPAFTNLASGMTSMVGVLGKLDPQFVSFGLTLGAVTAGTALIGVGIYKIITAMRALSVAIVTNPATMWIAGISAGLGVLTAAMVHGKSEAEQYKAVSMDTYREIGEQARTVDDLATQFDEMRGKINLSNDELLRYRDVMKEVERVENPEKKKALVDEMDRLAKASGVSHEELKKFLGVNDEMIAKAPATAQAYSKNGEAIALSADAARELVSALKEKQKLELDQQLNQSYKNQAKDLKDYAQNVKEGNEKIANRKNLVKDVETQQKKVNELEAKYNEAVDKGQKGKAHMLKKELSHEEAILGKKKEKIDANELAISQHRTEIQSIVDKRKEAENIVRTRVAEAMQATKISYEVGKEVEAIDKALEGHNKTIASYEKKQANQQKITEKQQEEYENAVKNKGVLEETKNSIGELREKHAKNTEEYDKQLEKAGKLNEKTKEPVDKKVNLETDEAKSKNKEVEGEIEKQKDKKMGVDDKQAQDGIKKTEKDIENKKDKKMGVDKKDAEKGIADIDKKAVAEKIKKIFGNTTAAKLLIDLLDKQATAEKTKKVKADKSQADSAIADTDRKALAEKVKKILGDGKMADAVIKELDSSAEKKKTKPIDADTSSADSKHETLMGKIVKTATKRISLEWLGDLNPLKYFHSGGTVGASPSNRSTRPKYHSGGNPRGLVGKGAKFDEVDARLLKNEMVLTQAQQSNLFNFIRTANRPSTMGAVASNKGGGQVGNTMMTVNVNVAEMNVRDDQDLPKLAKEISQEMARMERQKQRARGQW</sequence>
<reference evidence="6 7" key="1">
    <citation type="submission" date="2016-10" db="EMBL/GenBank/DDBJ databases">
        <title>Comparative genomics of Bacillus thuringiensis reveals a path to pathogens against multiple invertebrate hosts.</title>
        <authorList>
            <person name="Zheng J."/>
            <person name="Gao Q."/>
            <person name="Liu H."/>
            <person name="Peng D."/>
            <person name="Ruan L."/>
            <person name="Sun M."/>
        </authorList>
    </citation>
    <scope>NUCLEOTIDE SEQUENCE [LARGE SCALE GENOMIC DNA]</scope>
    <source>
        <strain evidence="6">BGSC 4AC1</strain>
    </source>
</reference>
<feature type="domain" description="Phage tail tape measure protein" evidence="5">
    <location>
        <begin position="100"/>
        <end position="299"/>
    </location>
</feature>
<evidence type="ECO:0000313" key="7">
    <source>
        <dbReference type="Proteomes" id="UP000195152"/>
    </source>
</evidence>
<feature type="transmembrane region" description="Helical" evidence="4">
    <location>
        <begin position="423"/>
        <end position="448"/>
    </location>
</feature>
<evidence type="ECO:0000313" key="6">
    <source>
        <dbReference type="EMBL" id="OTW51905.1"/>
    </source>
</evidence>
<dbReference type="Pfam" id="PF10145">
    <property type="entry name" value="PhageMin_Tail"/>
    <property type="match status" value="1"/>
</dbReference>
<comment type="caution">
    <text evidence="6">The sequence shown here is derived from an EMBL/GenBank/DDBJ whole genome shotgun (WGS) entry which is preliminary data.</text>
</comment>
<proteinExistence type="predicted"/>
<name>A0A242WCD9_BACTU</name>